<dbReference type="EMBL" id="JAHCVI010000005">
    <property type="protein sequence ID" value="KAG7285003.1"/>
    <property type="molecule type" value="Genomic_DNA"/>
</dbReference>
<keyword evidence="1" id="KW-0732">Signal</keyword>
<keyword evidence="3" id="KW-1185">Reference proteome</keyword>
<evidence type="ECO:0000313" key="3">
    <source>
        <dbReference type="Proteomes" id="UP001197093"/>
    </source>
</evidence>
<dbReference type="Pfam" id="PF22354">
    <property type="entry name" value="Eas"/>
    <property type="match status" value="1"/>
</dbReference>
<evidence type="ECO:0008006" key="4">
    <source>
        <dbReference type="Google" id="ProtNLM"/>
    </source>
</evidence>
<protein>
    <recommendedName>
        <fullName evidence="4">Hydrophobin</fullName>
    </recommendedName>
</protein>
<comment type="caution">
    <text evidence="2">The sequence shown here is derived from an EMBL/GenBank/DDBJ whole genome shotgun (WGS) entry which is preliminary data.</text>
</comment>
<dbReference type="Proteomes" id="UP001197093">
    <property type="component" value="Unassembled WGS sequence"/>
</dbReference>
<accession>A0AAD4HXX6</accession>
<name>A0AAD4HXX6_9PEZI</name>
<proteinExistence type="predicted"/>
<feature type="signal peptide" evidence="1">
    <location>
        <begin position="1"/>
        <end position="18"/>
    </location>
</feature>
<evidence type="ECO:0000313" key="2">
    <source>
        <dbReference type="EMBL" id="KAG7285003.1"/>
    </source>
</evidence>
<gene>
    <name evidence="2" type="ORF">NEMBOFW57_009621</name>
</gene>
<reference evidence="2" key="1">
    <citation type="submission" date="2023-02" db="EMBL/GenBank/DDBJ databases">
        <authorList>
            <person name="Palmer J.M."/>
        </authorList>
    </citation>
    <scope>NUCLEOTIDE SEQUENCE</scope>
    <source>
        <strain evidence="2">FW57</strain>
    </source>
</reference>
<sequence>MQFSNVFTVLALAMTAAALPAVENVDVVARTNSNPNPPSTCNNNQKNVCCNSLLGILGCAVNVLGGSCTGSSYCCTTDAPVVVSRAIINIQLLNCVKLL</sequence>
<feature type="chain" id="PRO_5042259795" description="Hydrophobin" evidence="1">
    <location>
        <begin position="19"/>
        <end position="99"/>
    </location>
</feature>
<dbReference type="AlphaFoldDB" id="A0AAD4HXX6"/>
<organism evidence="2 3">
    <name type="scientific">Staphylotrichum longicolle</name>
    <dbReference type="NCBI Taxonomy" id="669026"/>
    <lineage>
        <taxon>Eukaryota</taxon>
        <taxon>Fungi</taxon>
        <taxon>Dikarya</taxon>
        <taxon>Ascomycota</taxon>
        <taxon>Pezizomycotina</taxon>
        <taxon>Sordariomycetes</taxon>
        <taxon>Sordariomycetidae</taxon>
        <taxon>Sordariales</taxon>
        <taxon>Chaetomiaceae</taxon>
        <taxon>Staphylotrichum</taxon>
    </lineage>
</organism>
<evidence type="ECO:0000256" key="1">
    <source>
        <dbReference type="SAM" id="SignalP"/>
    </source>
</evidence>